<keyword evidence="2" id="KW-1185">Reference proteome</keyword>
<evidence type="ECO:0000313" key="1">
    <source>
        <dbReference type="EMBL" id="GIY15456.1"/>
    </source>
</evidence>
<organism evidence="1 2">
    <name type="scientific">Caerostris extrusa</name>
    <name type="common">Bark spider</name>
    <name type="synonym">Caerostris bankana</name>
    <dbReference type="NCBI Taxonomy" id="172846"/>
    <lineage>
        <taxon>Eukaryota</taxon>
        <taxon>Metazoa</taxon>
        <taxon>Ecdysozoa</taxon>
        <taxon>Arthropoda</taxon>
        <taxon>Chelicerata</taxon>
        <taxon>Arachnida</taxon>
        <taxon>Araneae</taxon>
        <taxon>Araneomorphae</taxon>
        <taxon>Entelegynae</taxon>
        <taxon>Araneoidea</taxon>
        <taxon>Araneidae</taxon>
        <taxon>Caerostris</taxon>
    </lineage>
</organism>
<dbReference type="EMBL" id="BPLR01007234">
    <property type="protein sequence ID" value="GIY15456.1"/>
    <property type="molecule type" value="Genomic_DNA"/>
</dbReference>
<comment type="caution">
    <text evidence="1">The sequence shown here is derived from an EMBL/GenBank/DDBJ whole genome shotgun (WGS) entry which is preliminary data.</text>
</comment>
<name>A0AAV4R4B7_CAEEX</name>
<reference evidence="1 2" key="1">
    <citation type="submission" date="2021-06" db="EMBL/GenBank/DDBJ databases">
        <title>Caerostris extrusa draft genome.</title>
        <authorList>
            <person name="Kono N."/>
            <person name="Arakawa K."/>
        </authorList>
    </citation>
    <scope>NUCLEOTIDE SEQUENCE [LARGE SCALE GENOMIC DNA]</scope>
</reference>
<dbReference type="AlphaFoldDB" id="A0AAV4R4B7"/>
<sequence>MPSSPDEKNRIKNFTLIVPCLLFFAYRPSAFIWPPVWKQISPSNIGFISGMLSTLAEHPLPSDLMFGSKYLPTLDSFLGCFHISGMSDKPRGNGEATHLSTNPSVDESTFHQRLSADCPFVPFSALRGSG</sequence>
<proteinExistence type="predicted"/>
<accession>A0AAV4R4B7</accession>
<evidence type="ECO:0000313" key="2">
    <source>
        <dbReference type="Proteomes" id="UP001054945"/>
    </source>
</evidence>
<dbReference type="Proteomes" id="UP001054945">
    <property type="component" value="Unassembled WGS sequence"/>
</dbReference>
<protein>
    <submittedName>
        <fullName evidence="1">Uncharacterized protein</fullName>
    </submittedName>
</protein>
<gene>
    <name evidence="1" type="ORF">CEXT_619901</name>
</gene>